<proteinExistence type="predicted"/>
<feature type="domain" description="Flavodoxin-like" evidence="4">
    <location>
        <begin position="3"/>
        <end position="162"/>
    </location>
</feature>
<comment type="caution">
    <text evidence="5">The sequence shown here is derived from an EMBL/GenBank/DDBJ whole genome shotgun (WGS) entry which is preliminary data.</text>
</comment>
<evidence type="ECO:0000313" key="6">
    <source>
        <dbReference type="Proteomes" id="UP000271227"/>
    </source>
</evidence>
<evidence type="ECO:0000256" key="2">
    <source>
        <dbReference type="ARBA" id="ARBA00022630"/>
    </source>
</evidence>
<sequence length="162" mass="17452">MDTLIVYYSRTGTTRTLAKALAAALQGDIAEIECMKYRPGDLRYFLAGYHSVAGKLPDIAVPPFPRSHYDLVLVGTPVWTSHPALPVRSFLTQGGLPSLERVGFFLTHDGHGSLSRAVDEMAALVDVPVAETLSLTGAEVKSETLAQSVASFAETLNAREYA</sequence>
<dbReference type="PANTHER" id="PTHR39201:SF1">
    <property type="entry name" value="FLAVODOXIN-LIKE DOMAIN-CONTAINING PROTEIN"/>
    <property type="match status" value="1"/>
</dbReference>
<dbReference type="InterPro" id="IPR001226">
    <property type="entry name" value="Flavodoxin_CS"/>
</dbReference>
<dbReference type="Proteomes" id="UP000271227">
    <property type="component" value="Unassembled WGS sequence"/>
</dbReference>
<comment type="cofactor">
    <cofactor evidence="1">
        <name>FMN</name>
        <dbReference type="ChEBI" id="CHEBI:58210"/>
    </cofactor>
</comment>
<gene>
    <name evidence="5" type="ORF">BXY39_3569</name>
</gene>
<organism evidence="5 6">
    <name type="scientific">Eilatimonas milleporae</name>
    <dbReference type="NCBI Taxonomy" id="911205"/>
    <lineage>
        <taxon>Bacteria</taxon>
        <taxon>Pseudomonadati</taxon>
        <taxon>Pseudomonadota</taxon>
        <taxon>Alphaproteobacteria</taxon>
        <taxon>Kordiimonadales</taxon>
        <taxon>Kordiimonadaceae</taxon>
        <taxon>Eilatimonas</taxon>
    </lineage>
</organism>
<dbReference type="InterPro" id="IPR029039">
    <property type="entry name" value="Flavoprotein-like_sf"/>
</dbReference>
<keyword evidence="2" id="KW-0285">Flavoprotein</keyword>
<protein>
    <submittedName>
        <fullName evidence="5">Flavodoxin</fullName>
    </submittedName>
</protein>
<keyword evidence="3" id="KW-0288">FMN</keyword>
<dbReference type="AlphaFoldDB" id="A0A3M0C3J2"/>
<dbReference type="PROSITE" id="PS50902">
    <property type="entry name" value="FLAVODOXIN_LIKE"/>
    <property type="match status" value="1"/>
</dbReference>
<dbReference type="SUPFAM" id="SSF52218">
    <property type="entry name" value="Flavoproteins"/>
    <property type="match status" value="1"/>
</dbReference>
<reference evidence="5 6" key="1">
    <citation type="submission" date="2018-10" db="EMBL/GenBank/DDBJ databases">
        <title>Genomic Encyclopedia of Archaeal and Bacterial Type Strains, Phase II (KMG-II): from individual species to whole genera.</title>
        <authorList>
            <person name="Goeker M."/>
        </authorList>
    </citation>
    <scope>NUCLEOTIDE SEQUENCE [LARGE SCALE GENOMIC DNA]</scope>
    <source>
        <strain evidence="5 6">DSM 25217</strain>
    </source>
</reference>
<dbReference type="PANTHER" id="PTHR39201">
    <property type="entry name" value="EXPORTED PROTEIN-RELATED"/>
    <property type="match status" value="1"/>
</dbReference>
<evidence type="ECO:0000256" key="1">
    <source>
        <dbReference type="ARBA" id="ARBA00001917"/>
    </source>
</evidence>
<evidence type="ECO:0000259" key="4">
    <source>
        <dbReference type="PROSITE" id="PS50902"/>
    </source>
</evidence>
<name>A0A3M0C3J2_9PROT</name>
<dbReference type="GO" id="GO:0010181">
    <property type="term" value="F:FMN binding"/>
    <property type="evidence" value="ECO:0007669"/>
    <property type="project" value="InterPro"/>
</dbReference>
<evidence type="ECO:0000256" key="3">
    <source>
        <dbReference type="ARBA" id="ARBA00022643"/>
    </source>
</evidence>
<dbReference type="EMBL" id="REFR01000016">
    <property type="protein sequence ID" value="RMB01386.1"/>
    <property type="molecule type" value="Genomic_DNA"/>
</dbReference>
<dbReference type="Gene3D" id="3.40.50.360">
    <property type="match status" value="1"/>
</dbReference>
<keyword evidence="6" id="KW-1185">Reference proteome</keyword>
<dbReference type="InterPro" id="IPR008254">
    <property type="entry name" value="Flavodoxin/NO_synth"/>
</dbReference>
<dbReference type="GO" id="GO:0009055">
    <property type="term" value="F:electron transfer activity"/>
    <property type="evidence" value="ECO:0007669"/>
    <property type="project" value="InterPro"/>
</dbReference>
<accession>A0A3M0C3J2</accession>
<dbReference type="RefSeq" id="WP_170163934.1">
    <property type="nucleotide sequence ID" value="NZ_REFR01000016.1"/>
</dbReference>
<dbReference type="InParanoid" id="A0A3M0C3J2"/>
<evidence type="ECO:0000313" key="5">
    <source>
        <dbReference type="EMBL" id="RMB01386.1"/>
    </source>
</evidence>
<dbReference type="PROSITE" id="PS00201">
    <property type="entry name" value="FLAVODOXIN"/>
    <property type="match status" value="1"/>
</dbReference>